<reference evidence="12" key="1">
    <citation type="submission" date="2023-01" db="EMBL/GenBank/DDBJ databases">
        <title>Genome assembly of the deep-sea coral Lophelia pertusa.</title>
        <authorList>
            <person name="Herrera S."/>
            <person name="Cordes E."/>
        </authorList>
    </citation>
    <scope>NUCLEOTIDE SEQUENCE</scope>
    <source>
        <strain evidence="12">USNM1676648</strain>
        <tissue evidence="12">Polyp</tissue>
    </source>
</reference>
<keyword evidence="4 10" id="KW-0808">Transferase</keyword>
<comment type="caution">
    <text evidence="12">The sequence shown here is derived from an EMBL/GenBank/DDBJ whole genome shotgun (WGS) entry which is preliminary data.</text>
</comment>
<dbReference type="CDD" id="cd07995">
    <property type="entry name" value="TPK"/>
    <property type="match status" value="1"/>
</dbReference>
<evidence type="ECO:0000256" key="10">
    <source>
        <dbReference type="PIRNR" id="PIRNR031057"/>
    </source>
</evidence>
<dbReference type="InterPro" id="IPR006282">
    <property type="entry name" value="Thi_PPkinase"/>
</dbReference>
<organism evidence="12 13">
    <name type="scientific">Desmophyllum pertusum</name>
    <dbReference type="NCBI Taxonomy" id="174260"/>
    <lineage>
        <taxon>Eukaryota</taxon>
        <taxon>Metazoa</taxon>
        <taxon>Cnidaria</taxon>
        <taxon>Anthozoa</taxon>
        <taxon>Hexacorallia</taxon>
        <taxon>Scleractinia</taxon>
        <taxon>Caryophylliina</taxon>
        <taxon>Caryophylliidae</taxon>
        <taxon>Desmophyllum</taxon>
    </lineage>
</organism>
<evidence type="ECO:0000256" key="6">
    <source>
        <dbReference type="ARBA" id="ARBA00022777"/>
    </source>
</evidence>
<dbReference type="GO" id="GO:0016301">
    <property type="term" value="F:kinase activity"/>
    <property type="evidence" value="ECO:0007669"/>
    <property type="project" value="UniProtKB-UniRule"/>
</dbReference>
<evidence type="ECO:0000256" key="9">
    <source>
        <dbReference type="ARBA" id="ARBA00055888"/>
    </source>
</evidence>
<dbReference type="PANTHER" id="PTHR13622:SF8">
    <property type="entry name" value="THIAMIN PYROPHOSPHOKINASE 1"/>
    <property type="match status" value="1"/>
</dbReference>
<dbReference type="GO" id="GO:0006772">
    <property type="term" value="P:thiamine metabolic process"/>
    <property type="evidence" value="ECO:0007669"/>
    <property type="project" value="InterPro"/>
</dbReference>
<dbReference type="NCBIfam" id="TIGR01378">
    <property type="entry name" value="thi_PPkinase"/>
    <property type="match status" value="1"/>
</dbReference>
<keyword evidence="6 10" id="KW-0418">Kinase</keyword>
<protein>
    <recommendedName>
        <fullName evidence="10">Thiamine pyrophosphokinase</fullName>
        <ecNumber evidence="10">2.7.6.2</ecNumber>
    </recommendedName>
</protein>
<dbReference type="GO" id="GO:0030975">
    <property type="term" value="F:thiamine binding"/>
    <property type="evidence" value="ECO:0007669"/>
    <property type="project" value="UniProtKB-UniRule"/>
</dbReference>
<comment type="catalytic activity">
    <reaction evidence="8">
        <text>thiamine + UTP = thiamine diphosphate + UMP + H(+)</text>
        <dbReference type="Rhea" id="RHEA:79423"/>
        <dbReference type="ChEBI" id="CHEBI:15378"/>
        <dbReference type="ChEBI" id="CHEBI:18385"/>
        <dbReference type="ChEBI" id="CHEBI:46398"/>
        <dbReference type="ChEBI" id="CHEBI:57865"/>
        <dbReference type="ChEBI" id="CHEBI:58937"/>
    </reaction>
    <physiologicalReaction direction="left-to-right" evidence="8">
        <dbReference type="Rhea" id="RHEA:79424"/>
    </physiologicalReaction>
</comment>
<keyword evidence="7 10" id="KW-0067">ATP-binding</keyword>
<evidence type="ECO:0000256" key="5">
    <source>
        <dbReference type="ARBA" id="ARBA00022741"/>
    </source>
</evidence>
<comment type="function">
    <text evidence="9">Catalyzes the phosphorylation of thiamine to thiamine pyrophosphate (TPP) utilizing UTP and therefore links the biosynthesis of TPP to pyrimidines metabolism. By producing thiamine pyrophosphate, a cofactor of the mitochondrial pyruvate dehydrogenase indirectly regulates pyruvate oxidation and lipogenesis. Although it can also catalyze thiamine phosphorylation using ATP and CTP in vitro, it does so with significantly lower efficiency and without physiological relevance evidence.</text>
</comment>
<proteinExistence type="inferred from homology"/>
<evidence type="ECO:0000313" key="13">
    <source>
        <dbReference type="Proteomes" id="UP001163046"/>
    </source>
</evidence>
<feature type="domain" description="Thiamin pyrophosphokinase thiamin-binding" evidence="11">
    <location>
        <begin position="178"/>
        <end position="245"/>
    </location>
</feature>
<evidence type="ECO:0000256" key="8">
    <source>
        <dbReference type="ARBA" id="ARBA00050898"/>
    </source>
</evidence>
<keyword evidence="13" id="KW-1185">Reference proteome</keyword>
<dbReference type="GO" id="GO:0005829">
    <property type="term" value="C:cytosol"/>
    <property type="evidence" value="ECO:0007669"/>
    <property type="project" value="UniProtKB-ARBA"/>
</dbReference>
<dbReference type="Gene3D" id="2.60.120.320">
    <property type="entry name" value="Thiamin pyrophosphokinase, thiamin-binding domain"/>
    <property type="match status" value="1"/>
</dbReference>
<dbReference type="EC" id="2.7.6.2" evidence="10"/>
<sequence length="252" mass="27919">MATKWTPLACLSALAGDEFSPKDQKLNVALVVVNMPLDGMIDKFKALSTIASVKAYTDGGANRVSHIVGEERERYLPDYVSGDFDSIDANILNFYREKGIEVISTPDQDETDFTKCLRILISKQHIDKFDQIVVINAFGERLDQTMANIETLFHMTKLTKKPVYLMSEDSLACLLTPGKHVIRVNTGLEEDWCGLIPIGAKCTHITTTGLKWNLTDGELEFGTLVSTSNAYDGSDMVTIETDTAILWTMGVK</sequence>
<dbReference type="FunFam" id="2.60.120.320:FF:000002">
    <property type="entry name" value="Thiamine pyrophosphokinase"/>
    <property type="match status" value="1"/>
</dbReference>
<dbReference type="InterPro" id="IPR036371">
    <property type="entry name" value="TPK_B1-bd_sf"/>
</dbReference>
<name>A0A9X0A5B6_9CNID</name>
<dbReference type="InterPro" id="IPR016966">
    <property type="entry name" value="Thiamin_pyrophosphokinase_euk"/>
</dbReference>
<dbReference type="Pfam" id="PF04265">
    <property type="entry name" value="TPK_B1_binding"/>
    <property type="match status" value="1"/>
</dbReference>
<gene>
    <name evidence="12" type="primary">TPK1</name>
    <name evidence="12" type="ORF">OS493_016174</name>
</gene>
<dbReference type="Pfam" id="PF04263">
    <property type="entry name" value="TPK_catalytic"/>
    <property type="match status" value="1"/>
</dbReference>
<comment type="catalytic activity">
    <reaction evidence="10">
        <text>thiamine + ATP = thiamine diphosphate + AMP + H(+)</text>
        <dbReference type="Rhea" id="RHEA:11576"/>
        <dbReference type="ChEBI" id="CHEBI:15378"/>
        <dbReference type="ChEBI" id="CHEBI:18385"/>
        <dbReference type="ChEBI" id="CHEBI:30616"/>
        <dbReference type="ChEBI" id="CHEBI:58937"/>
        <dbReference type="ChEBI" id="CHEBI:456215"/>
    </reaction>
</comment>
<dbReference type="GO" id="GO:0004788">
    <property type="term" value="F:thiamine diphosphokinase activity"/>
    <property type="evidence" value="ECO:0007669"/>
    <property type="project" value="UniProtKB-UniRule"/>
</dbReference>
<dbReference type="GO" id="GO:0005524">
    <property type="term" value="F:ATP binding"/>
    <property type="evidence" value="ECO:0007669"/>
    <property type="project" value="UniProtKB-UniRule"/>
</dbReference>
<dbReference type="AlphaFoldDB" id="A0A9X0A5B6"/>
<dbReference type="PIRSF" id="PIRSF031057">
    <property type="entry name" value="Thiamin_pyrophosphokinase"/>
    <property type="match status" value="1"/>
</dbReference>
<dbReference type="PANTHER" id="PTHR13622">
    <property type="entry name" value="THIAMIN PYROPHOSPHOKINASE"/>
    <property type="match status" value="1"/>
</dbReference>
<dbReference type="GO" id="GO:0009229">
    <property type="term" value="P:thiamine diphosphate biosynthetic process"/>
    <property type="evidence" value="ECO:0007669"/>
    <property type="project" value="UniProtKB-UniRule"/>
</dbReference>
<dbReference type="Proteomes" id="UP001163046">
    <property type="component" value="Unassembled WGS sequence"/>
</dbReference>
<dbReference type="Gene3D" id="3.40.50.10240">
    <property type="entry name" value="Thiamin pyrophosphokinase, catalytic domain"/>
    <property type="match status" value="1"/>
</dbReference>
<comment type="similarity">
    <text evidence="2 10">Belongs to the thiamine pyrophosphokinase family.</text>
</comment>
<evidence type="ECO:0000256" key="2">
    <source>
        <dbReference type="ARBA" id="ARBA00006785"/>
    </source>
</evidence>
<dbReference type="OrthoDB" id="25149at2759"/>
<evidence type="ECO:0000256" key="3">
    <source>
        <dbReference type="ARBA" id="ARBA00011738"/>
    </source>
</evidence>
<dbReference type="SUPFAM" id="SSF63862">
    <property type="entry name" value="Thiamin pyrophosphokinase, substrate-binding domain"/>
    <property type="match status" value="1"/>
</dbReference>
<accession>A0A9X0A5B6</accession>
<evidence type="ECO:0000259" key="11">
    <source>
        <dbReference type="SMART" id="SM00983"/>
    </source>
</evidence>
<dbReference type="InterPro" id="IPR007373">
    <property type="entry name" value="Thiamin_PyroPKinase_B1-bd"/>
</dbReference>
<comment type="subunit">
    <text evidence="3">Homodimer.</text>
</comment>
<keyword evidence="5 10" id="KW-0547">Nucleotide-binding</keyword>
<dbReference type="EMBL" id="MU825404">
    <property type="protein sequence ID" value="KAJ7391884.1"/>
    <property type="molecule type" value="Genomic_DNA"/>
</dbReference>
<dbReference type="FunFam" id="3.40.50.10240:FF:000006">
    <property type="entry name" value="Thiamin pyrophosphokinase 1"/>
    <property type="match status" value="1"/>
</dbReference>
<evidence type="ECO:0000256" key="1">
    <source>
        <dbReference type="ARBA" id="ARBA00005078"/>
    </source>
</evidence>
<evidence type="ECO:0000256" key="7">
    <source>
        <dbReference type="ARBA" id="ARBA00022840"/>
    </source>
</evidence>
<dbReference type="SUPFAM" id="SSF63999">
    <property type="entry name" value="Thiamin pyrophosphokinase, catalytic domain"/>
    <property type="match status" value="1"/>
</dbReference>
<dbReference type="InterPro" id="IPR036759">
    <property type="entry name" value="TPK_catalytic_sf"/>
</dbReference>
<dbReference type="InterPro" id="IPR007371">
    <property type="entry name" value="TPK_catalytic"/>
</dbReference>
<comment type="pathway">
    <text evidence="1 10">Cofactor biosynthesis; thiamine diphosphate biosynthesis; thiamine diphosphate from thiamine: step 1/1.</text>
</comment>
<evidence type="ECO:0000313" key="12">
    <source>
        <dbReference type="EMBL" id="KAJ7391884.1"/>
    </source>
</evidence>
<evidence type="ECO:0000256" key="4">
    <source>
        <dbReference type="ARBA" id="ARBA00022679"/>
    </source>
</evidence>
<dbReference type="SMART" id="SM00983">
    <property type="entry name" value="TPK_B1_binding"/>
    <property type="match status" value="1"/>
</dbReference>